<keyword evidence="3" id="KW-1185">Reference proteome</keyword>
<evidence type="ECO:0000313" key="2">
    <source>
        <dbReference type="EMBL" id="AEM20345.1"/>
    </source>
</evidence>
<protein>
    <submittedName>
        <fullName evidence="2">Uncharacterized protein</fullName>
    </submittedName>
</protein>
<evidence type="ECO:0000313" key="3">
    <source>
        <dbReference type="Proteomes" id="UP000007104"/>
    </source>
</evidence>
<dbReference type="EMBL" id="CP002998">
    <property type="protein sequence ID" value="AEM20345.1"/>
    <property type="molecule type" value="Genomic_DNA"/>
</dbReference>
<reference evidence="2 3" key="1">
    <citation type="journal article" date="2011" name="J. Bacteriol.">
        <title>Revised genome sequence of Brucella suis 1330.</title>
        <authorList>
            <person name="Tae H."/>
            <person name="Shallom S."/>
            <person name="Settlage R."/>
            <person name="Preston D."/>
            <person name="Adams L.G."/>
            <person name="Garner H.R."/>
        </authorList>
    </citation>
    <scope>NUCLEOTIDE SEQUENCE [LARGE SCALE GENOMIC DNA]</scope>
    <source>
        <strain evidence="2 3">1330</strain>
    </source>
</reference>
<proteinExistence type="predicted"/>
<name>A0A0H3G7E7_BRUSU</name>
<evidence type="ECO:0000256" key="1">
    <source>
        <dbReference type="SAM" id="MobiDB-lite"/>
    </source>
</evidence>
<dbReference type="Proteomes" id="UP000007104">
    <property type="component" value="Chromosome II"/>
</dbReference>
<dbReference type="KEGG" id="bsi:BS1330_II0889"/>
<accession>A0A0H3G7E7</accession>
<gene>
    <name evidence="2" type="ordered locus">BS1330_II0889</name>
</gene>
<organism evidence="2 3">
    <name type="scientific">Brucella suis biovar 1 (strain 1330)</name>
    <dbReference type="NCBI Taxonomy" id="204722"/>
    <lineage>
        <taxon>Bacteria</taxon>
        <taxon>Pseudomonadati</taxon>
        <taxon>Pseudomonadota</taxon>
        <taxon>Alphaproteobacteria</taxon>
        <taxon>Hyphomicrobiales</taxon>
        <taxon>Brucellaceae</taxon>
        <taxon>Brucella/Ochrobactrum group</taxon>
        <taxon>Brucella</taxon>
    </lineage>
</organism>
<dbReference type="AlphaFoldDB" id="A0A0H3G7E7"/>
<feature type="region of interest" description="Disordered" evidence="1">
    <location>
        <begin position="53"/>
        <end position="76"/>
    </location>
</feature>
<sequence>MFSEPIVTDAYRLSPGCDPVKLCAIVTGWRRYWSGSVETGPLSSHVLNLRSDEHHHRDPADDDENKPANQHGREGASGGIATARLIAAERDRFLGGRVVLVHHISPSREYPMINMLRLVCDSANKPDAELICVGQFFCVNSIRFPSGPQPACCSCAFRRSAMQPIAAAILLVLKSKNPGRSRDFVAYT</sequence>
<dbReference type="HOGENOM" id="CLU_1575511_0_0_5"/>